<dbReference type="EMBL" id="BGZK01000760">
    <property type="protein sequence ID" value="GBP59409.1"/>
    <property type="molecule type" value="Genomic_DNA"/>
</dbReference>
<dbReference type="Proteomes" id="UP000299102">
    <property type="component" value="Unassembled WGS sequence"/>
</dbReference>
<dbReference type="AlphaFoldDB" id="A0A4C1XAP8"/>
<evidence type="ECO:0000313" key="2">
    <source>
        <dbReference type="Proteomes" id="UP000299102"/>
    </source>
</evidence>
<proteinExistence type="predicted"/>
<organism evidence="1 2">
    <name type="scientific">Eumeta variegata</name>
    <name type="common">Bagworm moth</name>
    <name type="synonym">Eumeta japonica</name>
    <dbReference type="NCBI Taxonomy" id="151549"/>
    <lineage>
        <taxon>Eukaryota</taxon>
        <taxon>Metazoa</taxon>
        <taxon>Ecdysozoa</taxon>
        <taxon>Arthropoda</taxon>
        <taxon>Hexapoda</taxon>
        <taxon>Insecta</taxon>
        <taxon>Pterygota</taxon>
        <taxon>Neoptera</taxon>
        <taxon>Endopterygota</taxon>
        <taxon>Lepidoptera</taxon>
        <taxon>Glossata</taxon>
        <taxon>Ditrysia</taxon>
        <taxon>Tineoidea</taxon>
        <taxon>Psychidae</taxon>
        <taxon>Oiketicinae</taxon>
        <taxon>Eumeta</taxon>
    </lineage>
</organism>
<comment type="caution">
    <text evidence="1">The sequence shown here is derived from an EMBL/GenBank/DDBJ whole genome shotgun (WGS) entry which is preliminary data.</text>
</comment>
<evidence type="ECO:0000313" key="1">
    <source>
        <dbReference type="EMBL" id="GBP59409.1"/>
    </source>
</evidence>
<protein>
    <submittedName>
        <fullName evidence="1">Uncharacterized protein</fullName>
    </submittedName>
</protein>
<name>A0A4C1XAP8_EUMVA</name>
<sequence>MIPERSNGTEKVRKWDRGCRGGRGNCGAIIIINISLFNVGGAEGKSLKQTHQRPRGPVIADGHSIAHCVRCVVEQTAGPTSERAEPARRARAARAISFLFLRTDKSLRSTDKKHLEIKVLEAGRPRGGGARPLRPRISHARRRLPPASLSFRNTELGFVGVSRCPECGHRAVDDI</sequence>
<gene>
    <name evidence="1" type="ORF">EVAR_47968_1</name>
</gene>
<reference evidence="1 2" key="1">
    <citation type="journal article" date="2019" name="Commun. Biol.">
        <title>The bagworm genome reveals a unique fibroin gene that provides high tensile strength.</title>
        <authorList>
            <person name="Kono N."/>
            <person name="Nakamura H."/>
            <person name="Ohtoshi R."/>
            <person name="Tomita M."/>
            <person name="Numata K."/>
            <person name="Arakawa K."/>
        </authorList>
    </citation>
    <scope>NUCLEOTIDE SEQUENCE [LARGE SCALE GENOMIC DNA]</scope>
</reference>
<keyword evidence="2" id="KW-1185">Reference proteome</keyword>
<accession>A0A4C1XAP8</accession>